<evidence type="ECO:0000256" key="1">
    <source>
        <dbReference type="SAM" id="MobiDB-lite"/>
    </source>
</evidence>
<keyword evidence="3" id="KW-1185">Reference proteome</keyword>
<protein>
    <recommendedName>
        <fullName evidence="4">F-box domain-containing protein</fullName>
    </recommendedName>
</protein>
<evidence type="ECO:0008006" key="4">
    <source>
        <dbReference type="Google" id="ProtNLM"/>
    </source>
</evidence>
<dbReference type="EMBL" id="KN822964">
    <property type="protein sequence ID" value="KIO31345.1"/>
    <property type="molecule type" value="Genomic_DNA"/>
</dbReference>
<feature type="compositionally biased region" description="Low complexity" evidence="1">
    <location>
        <begin position="501"/>
        <end position="510"/>
    </location>
</feature>
<sequence length="564" mass="63922">MDFPTTRSDVVKTAFNMQENTPIRETMHYPSLPIEAHDHLSTLKQSRNTLAPIYILPDELLVNVWLLCVQEGSQTDVLLHTLALVCKSWYRGVLKYPVLWCHLQAYCKSKRYNGWVRQKSQNCPLHLHLSSENPYASDTLINMVMPSSRRWKSIVLAPCDGPRPVILDTGLKMLTGANLDHLTSFEAQISTNCSLPEPFALLGTPALREVRLERYPLRWRTFNAPQLRALRINALRFRAPSFSQPLNVLRSTQFLEILLLKDSTFATSSPDVPSPQNSPVHLPRLRALYLSFFAHAPCDDLLRLIQTEGLQQLLGRTVNFDLWEPPRCPILNNIRSLIPPTGAIDLYYHNNVHISTDPHPFYPIQWPYHDDALATEGFAFTSTKRAKMEDFLGIAKWVSSLGMHVIVKLELGNPWWRRKEVREIPVALLDHLPTLRTLVIREGVNVDALFAQLGRPKRESSGRLHWPWPELVNLDLGDSNVIEAQVLVDLAQSRWGNTGAPPSTSEPSVEPTKEERPPKLKSLATPYTFSSEARLQVETLAVEGRPRPESPKGDPEAPSNSRSE</sequence>
<reference evidence="2 3" key="1">
    <citation type="submission" date="2014-04" db="EMBL/GenBank/DDBJ databases">
        <authorList>
            <consortium name="DOE Joint Genome Institute"/>
            <person name="Kuo A."/>
            <person name="Girlanda M."/>
            <person name="Perotto S."/>
            <person name="Kohler A."/>
            <person name="Nagy L.G."/>
            <person name="Floudas D."/>
            <person name="Copeland A."/>
            <person name="Barry K.W."/>
            <person name="Cichocki N."/>
            <person name="Veneault-Fourrey C."/>
            <person name="LaButti K."/>
            <person name="Lindquist E.A."/>
            <person name="Lipzen A."/>
            <person name="Lundell T."/>
            <person name="Morin E."/>
            <person name="Murat C."/>
            <person name="Sun H."/>
            <person name="Tunlid A."/>
            <person name="Henrissat B."/>
            <person name="Grigoriev I.V."/>
            <person name="Hibbett D.S."/>
            <person name="Martin F."/>
            <person name="Nordberg H.P."/>
            <person name="Cantor M.N."/>
            <person name="Hua S.X."/>
        </authorList>
    </citation>
    <scope>NUCLEOTIDE SEQUENCE [LARGE SCALE GENOMIC DNA]</scope>
    <source>
        <strain evidence="2 3">MUT 4182</strain>
    </source>
</reference>
<dbReference type="OrthoDB" id="2884925at2759"/>
<organism evidence="2 3">
    <name type="scientific">Tulasnella calospora MUT 4182</name>
    <dbReference type="NCBI Taxonomy" id="1051891"/>
    <lineage>
        <taxon>Eukaryota</taxon>
        <taxon>Fungi</taxon>
        <taxon>Dikarya</taxon>
        <taxon>Basidiomycota</taxon>
        <taxon>Agaricomycotina</taxon>
        <taxon>Agaricomycetes</taxon>
        <taxon>Cantharellales</taxon>
        <taxon>Tulasnellaceae</taxon>
        <taxon>Tulasnella</taxon>
    </lineage>
</organism>
<accession>A0A0C3QHL8</accession>
<proteinExistence type="predicted"/>
<feature type="region of interest" description="Disordered" evidence="1">
    <location>
        <begin position="493"/>
        <end position="564"/>
    </location>
</feature>
<reference evidence="3" key="2">
    <citation type="submission" date="2015-01" db="EMBL/GenBank/DDBJ databases">
        <title>Evolutionary Origins and Diversification of the Mycorrhizal Mutualists.</title>
        <authorList>
            <consortium name="DOE Joint Genome Institute"/>
            <consortium name="Mycorrhizal Genomics Consortium"/>
            <person name="Kohler A."/>
            <person name="Kuo A."/>
            <person name="Nagy L.G."/>
            <person name="Floudas D."/>
            <person name="Copeland A."/>
            <person name="Barry K.W."/>
            <person name="Cichocki N."/>
            <person name="Veneault-Fourrey C."/>
            <person name="LaButti K."/>
            <person name="Lindquist E.A."/>
            <person name="Lipzen A."/>
            <person name="Lundell T."/>
            <person name="Morin E."/>
            <person name="Murat C."/>
            <person name="Riley R."/>
            <person name="Ohm R."/>
            <person name="Sun H."/>
            <person name="Tunlid A."/>
            <person name="Henrissat B."/>
            <person name="Grigoriev I.V."/>
            <person name="Hibbett D.S."/>
            <person name="Martin F."/>
        </authorList>
    </citation>
    <scope>NUCLEOTIDE SEQUENCE [LARGE SCALE GENOMIC DNA]</scope>
    <source>
        <strain evidence="3">MUT 4182</strain>
    </source>
</reference>
<feature type="compositionally biased region" description="Basic and acidic residues" evidence="1">
    <location>
        <begin position="544"/>
        <end position="555"/>
    </location>
</feature>
<evidence type="ECO:0000313" key="3">
    <source>
        <dbReference type="Proteomes" id="UP000054248"/>
    </source>
</evidence>
<gene>
    <name evidence="2" type="ORF">M407DRAFT_220490</name>
</gene>
<name>A0A0C3QHL8_9AGAM</name>
<dbReference type="Proteomes" id="UP000054248">
    <property type="component" value="Unassembled WGS sequence"/>
</dbReference>
<dbReference type="HOGENOM" id="CLU_035271_0_0_1"/>
<dbReference type="AlphaFoldDB" id="A0A0C3QHL8"/>
<evidence type="ECO:0000313" key="2">
    <source>
        <dbReference type="EMBL" id="KIO31345.1"/>
    </source>
</evidence>